<dbReference type="InterPro" id="IPR002797">
    <property type="entry name" value="Polysacc_synth"/>
</dbReference>
<accession>A0A4Y7WGQ5</accession>
<dbReference type="RefSeq" id="WP_053432538.1">
    <property type="nucleotide sequence ID" value="NZ_CP040441.1"/>
</dbReference>
<evidence type="ECO:0000256" key="5">
    <source>
        <dbReference type="ARBA" id="ARBA00023136"/>
    </source>
</evidence>
<feature type="transmembrane region" description="Helical" evidence="6">
    <location>
        <begin position="116"/>
        <end position="137"/>
    </location>
</feature>
<dbReference type="AlphaFoldDB" id="A0A0M0KC02"/>
<proteinExistence type="predicted"/>
<evidence type="ECO:0000256" key="6">
    <source>
        <dbReference type="SAM" id="Phobius"/>
    </source>
</evidence>
<evidence type="ECO:0000256" key="4">
    <source>
        <dbReference type="ARBA" id="ARBA00022989"/>
    </source>
</evidence>
<protein>
    <submittedName>
        <fullName evidence="7">Multidrug transporter MatE</fullName>
    </submittedName>
</protein>
<gene>
    <name evidence="7" type="ORF">AMD02_19265</name>
</gene>
<name>A0A0M0KC02_ALKHA</name>
<comment type="subcellular location">
    <subcellularLocation>
        <location evidence="1">Cell membrane</location>
        <topology evidence="1">Multi-pass membrane protein</topology>
    </subcellularLocation>
</comment>
<dbReference type="PIRSF" id="PIRSF038958">
    <property type="entry name" value="PG_synth_SpoVB"/>
    <property type="match status" value="1"/>
</dbReference>
<feature type="transmembrane region" description="Helical" evidence="6">
    <location>
        <begin position="40"/>
        <end position="61"/>
    </location>
</feature>
<dbReference type="PANTHER" id="PTHR30250">
    <property type="entry name" value="PST FAMILY PREDICTED COLANIC ACID TRANSPORTER"/>
    <property type="match status" value="1"/>
</dbReference>
<evidence type="ECO:0000256" key="2">
    <source>
        <dbReference type="ARBA" id="ARBA00022475"/>
    </source>
</evidence>
<keyword evidence="3 6" id="KW-0812">Transmembrane</keyword>
<keyword evidence="2" id="KW-1003">Cell membrane</keyword>
<feature type="transmembrane region" description="Helical" evidence="6">
    <location>
        <begin position="260"/>
        <end position="287"/>
    </location>
</feature>
<feature type="transmembrane region" description="Helical" evidence="6">
    <location>
        <begin position="149"/>
        <end position="168"/>
    </location>
</feature>
<dbReference type="InterPro" id="IPR024923">
    <property type="entry name" value="PG_synth_SpoVB"/>
</dbReference>
<feature type="transmembrane region" description="Helical" evidence="6">
    <location>
        <begin position="406"/>
        <end position="426"/>
    </location>
</feature>
<feature type="transmembrane region" description="Helical" evidence="6">
    <location>
        <begin position="307"/>
        <end position="330"/>
    </location>
</feature>
<feature type="transmembrane region" description="Helical" evidence="6">
    <location>
        <begin position="174"/>
        <end position="198"/>
    </location>
</feature>
<dbReference type="EMBL" id="LILD01000014">
    <property type="protein sequence ID" value="KOO36319.1"/>
    <property type="molecule type" value="Genomic_DNA"/>
</dbReference>
<dbReference type="CDD" id="cd13124">
    <property type="entry name" value="MATE_SpoVB_like"/>
    <property type="match status" value="1"/>
</dbReference>
<reference evidence="7" key="1">
    <citation type="submission" date="2015-08" db="EMBL/GenBank/DDBJ databases">
        <title>Complete DNA Sequence of Pseudomonas syringae pv. actinidiae, the Causal Agent of Kiwifruit Canker Disease.</title>
        <authorList>
            <person name="Rikkerink E.H.A."/>
            <person name="Fineran P.C."/>
        </authorList>
    </citation>
    <scope>NUCLEOTIDE SEQUENCE</scope>
    <source>
        <strain evidence="7">DSM 13666</strain>
    </source>
</reference>
<dbReference type="InterPro" id="IPR050833">
    <property type="entry name" value="Poly_Biosynth_Transport"/>
</dbReference>
<dbReference type="Pfam" id="PF01943">
    <property type="entry name" value="Polysacc_synt"/>
    <property type="match status" value="1"/>
</dbReference>
<dbReference type="PANTHER" id="PTHR30250:SF24">
    <property type="entry name" value="STAGE V SPORULATION PROTEIN B"/>
    <property type="match status" value="1"/>
</dbReference>
<feature type="transmembrane region" description="Helical" evidence="6">
    <location>
        <begin position="376"/>
        <end position="394"/>
    </location>
</feature>
<dbReference type="GeneID" id="87596372"/>
<feature type="transmembrane region" description="Helical" evidence="6">
    <location>
        <begin position="350"/>
        <end position="369"/>
    </location>
</feature>
<organism evidence="7">
    <name type="scientific">Halalkalibacterium halodurans</name>
    <name type="common">Bacillus halodurans</name>
    <dbReference type="NCBI Taxonomy" id="86665"/>
    <lineage>
        <taxon>Bacteria</taxon>
        <taxon>Bacillati</taxon>
        <taxon>Bacillota</taxon>
        <taxon>Bacilli</taxon>
        <taxon>Bacillales</taxon>
        <taxon>Bacillaceae</taxon>
        <taxon>Halalkalibacterium (ex Joshi et al. 2022)</taxon>
    </lineage>
</organism>
<dbReference type="PATRIC" id="fig|136160.3.peg.3833"/>
<keyword evidence="4 6" id="KW-1133">Transmembrane helix</keyword>
<evidence type="ECO:0000256" key="3">
    <source>
        <dbReference type="ARBA" id="ARBA00022692"/>
    </source>
</evidence>
<dbReference type="GO" id="GO:0005886">
    <property type="term" value="C:plasma membrane"/>
    <property type="evidence" value="ECO:0007669"/>
    <property type="project" value="UniProtKB-SubCell"/>
</dbReference>
<evidence type="ECO:0000313" key="7">
    <source>
        <dbReference type="EMBL" id="KOO36319.1"/>
    </source>
</evidence>
<feature type="transmembrane region" description="Helical" evidence="6">
    <location>
        <begin position="82"/>
        <end position="104"/>
    </location>
</feature>
<accession>A0A0M0KC02</accession>
<comment type="caution">
    <text evidence="7">The sequence shown here is derived from an EMBL/GenBank/DDBJ whole genome shotgun (WGS) entry which is preliminary data.</text>
</comment>
<sequence length="439" mass="49039">MNMFVRGAALLIAAAFISECLEFLINMVLARELGEEGLGHYMALLPTIVFLVVIASMELPISVSKFVAEKEEGYHRSMLQQTLKFATMMTVIFLVAAIVIFPLLSVFESYHPAVRWLLLLLIPIVSFSSVARGYFMGAQHMGKIAIANFLRRSVQLLLLLVVFQLFLFDTEVAIFIALCTVVATELVVLLFLLIYFFVGMKKMKGTSTKSISQPDVRRALLAVSLPTTGLRIFHAASFAIKPFLIKIALMNAGLMESTAIIQYGKLAGVAFTIGFFPGFIAHSLLTVLIPTVAEAYSKGDMDRLQRLLTNVMLGTFVYAVPSVLVFYFFANELTSLFFEASPAAVYLQLLVPYFFFHFFVIPMQAFLIGLGMMKDAFYHSVWATVVSYVLMYVLGSMPQLQMDGIIIGMNTGVVMLTLMHLLTIRYKMQEPQSWKLSRA</sequence>
<evidence type="ECO:0000256" key="1">
    <source>
        <dbReference type="ARBA" id="ARBA00004651"/>
    </source>
</evidence>
<keyword evidence="5 6" id="KW-0472">Membrane</keyword>